<keyword evidence="1" id="KW-1185">Reference proteome</keyword>
<sequence length="81" mass="9308">MQVSTAASQKEKGVIFMCCGPSDNKALIKQYGKTIGEKIEPFLNSEWITYKSDARQPNLVRQMVSKYSYSLMIPTRNDKQW</sequence>
<proteinExistence type="predicted"/>
<accession>A0A915DRL6</accession>
<reference evidence="2" key="1">
    <citation type="submission" date="2022-11" db="UniProtKB">
        <authorList>
            <consortium name="WormBaseParasite"/>
        </authorList>
    </citation>
    <scope>IDENTIFICATION</scope>
</reference>
<name>A0A915DRL6_9BILA</name>
<organism evidence="1 2">
    <name type="scientific">Ditylenchus dipsaci</name>
    <dbReference type="NCBI Taxonomy" id="166011"/>
    <lineage>
        <taxon>Eukaryota</taxon>
        <taxon>Metazoa</taxon>
        <taxon>Ecdysozoa</taxon>
        <taxon>Nematoda</taxon>
        <taxon>Chromadorea</taxon>
        <taxon>Rhabditida</taxon>
        <taxon>Tylenchina</taxon>
        <taxon>Tylenchomorpha</taxon>
        <taxon>Sphaerularioidea</taxon>
        <taxon>Anguinidae</taxon>
        <taxon>Anguininae</taxon>
        <taxon>Ditylenchus</taxon>
    </lineage>
</organism>
<evidence type="ECO:0000313" key="1">
    <source>
        <dbReference type="Proteomes" id="UP000887574"/>
    </source>
</evidence>
<protein>
    <submittedName>
        <fullName evidence="2">Uncharacterized protein</fullName>
    </submittedName>
</protein>
<dbReference type="AlphaFoldDB" id="A0A915DRL6"/>
<dbReference type="WBParaSite" id="jg22148">
    <property type="protein sequence ID" value="jg22148"/>
    <property type="gene ID" value="jg22148"/>
</dbReference>
<evidence type="ECO:0000313" key="2">
    <source>
        <dbReference type="WBParaSite" id="jg22148"/>
    </source>
</evidence>
<dbReference type="Proteomes" id="UP000887574">
    <property type="component" value="Unplaced"/>
</dbReference>